<evidence type="ECO:0000313" key="3">
    <source>
        <dbReference type="Proteomes" id="UP000769157"/>
    </source>
</evidence>
<name>A0A9P8PDT7_9ASCO</name>
<accession>A0A9P8PDT7</accession>
<organism evidence="2 3">
    <name type="scientific">Ogataea philodendri</name>
    <dbReference type="NCBI Taxonomy" id="1378263"/>
    <lineage>
        <taxon>Eukaryota</taxon>
        <taxon>Fungi</taxon>
        <taxon>Dikarya</taxon>
        <taxon>Ascomycota</taxon>
        <taxon>Saccharomycotina</taxon>
        <taxon>Pichiomycetes</taxon>
        <taxon>Pichiales</taxon>
        <taxon>Pichiaceae</taxon>
        <taxon>Ogataea</taxon>
    </lineage>
</organism>
<dbReference type="GeneID" id="70232906"/>
<reference evidence="2" key="1">
    <citation type="journal article" date="2021" name="Open Biol.">
        <title>Shared evolutionary footprints suggest mitochondrial oxidative damage underlies multiple complex I losses in fungi.</title>
        <authorList>
            <person name="Schikora-Tamarit M.A."/>
            <person name="Marcet-Houben M."/>
            <person name="Nosek J."/>
            <person name="Gabaldon T."/>
        </authorList>
    </citation>
    <scope>NUCLEOTIDE SEQUENCE</scope>
    <source>
        <strain evidence="2">CBS6075</strain>
    </source>
</reference>
<evidence type="ECO:0000313" key="2">
    <source>
        <dbReference type="EMBL" id="KAH3670423.1"/>
    </source>
</evidence>
<dbReference type="AlphaFoldDB" id="A0A9P8PDT7"/>
<evidence type="ECO:0000256" key="1">
    <source>
        <dbReference type="SAM" id="MobiDB-lite"/>
    </source>
</evidence>
<protein>
    <submittedName>
        <fullName evidence="2">Uncharacterized protein</fullName>
    </submittedName>
</protein>
<feature type="compositionally biased region" description="Polar residues" evidence="1">
    <location>
        <begin position="36"/>
        <end position="47"/>
    </location>
</feature>
<feature type="region of interest" description="Disordered" evidence="1">
    <location>
        <begin position="23"/>
        <end position="53"/>
    </location>
</feature>
<dbReference type="Proteomes" id="UP000769157">
    <property type="component" value="Unassembled WGS sequence"/>
</dbReference>
<comment type="caution">
    <text evidence="2">The sequence shown here is derived from an EMBL/GenBank/DDBJ whole genome shotgun (WGS) entry which is preliminary data.</text>
</comment>
<feature type="compositionally biased region" description="Basic and acidic residues" evidence="1">
    <location>
        <begin position="23"/>
        <end position="35"/>
    </location>
</feature>
<reference evidence="2" key="2">
    <citation type="submission" date="2021-01" db="EMBL/GenBank/DDBJ databases">
        <authorList>
            <person name="Schikora-Tamarit M.A."/>
        </authorList>
    </citation>
    <scope>NUCLEOTIDE SEQUENCE</scope>
    <source>
        <strain evidence="2">CBS6075</strain>
    </source>
</reference>
<keyword evidence="3" id="KW-1185">Reference proteome</keyword>
<dbReference type="RefSeq" id="XP_046063848.1">
    <property type="nucleotide sequence ID" value="XM_046209088.1"/>
</dbReference>
<gene>
    <name evidence="2" type="ORF">OGAPHI_000938</name>
</gene>
<sequence length="318" mass="34270">MSTGTQLDGWRAVQCTLDRTVEGKLQRGQGTDHDQSGWQTSEGTSNTKLSSKLSKETQGGLTWSLLSLVDLGKQSVGWLGNDGGSATGNDTGTKVDTGNSSGGKLFLWSWDETVDGSRSSLVSQELSNVVRNLLEQDWGETVVERAWALLSQNSGESTNQTVGKCWLGNQSDSGSLQWTQSNVSKELGNSSRTNVDGVLVLDGGLVSDSVNKSFLEQFVTTEFEGTLHGVTQNSWAQTGQQSTSTLVGNDLLQRTNHTGVVHGRLKLNSGLNNIDWGHRSVGNTATNGTSKGELGVVSHRIVRGLIDRSHLEYYAFYE</sequence>
<dbReference type="EMBL" id="JAEUBE010000087">
    <property type="protein sequence ID" value="KAH3670423.1"/>
    <property type="molecule type" value="Genomic_DNA"/>
</dbReference>
<proteinExistence type="predicted"/>